<evidence type="ECO:0000313" key="3">
    <source>
        <dbReference type="Proteomes" id="UP000235649"/>
    </source>
</evidence>
<organism evidence="2 3">
    <name type="scientific">Companilactobacillus nuruki</name>
    <dbReference type="NCBI Taxonomy" id="1993540"/>
    <lineage>
        <taxon>Bacteria</taxon>
        <taxon>Bacillati</taxon>
        <taxon>Bacillota</taxon>
        <taxon>Bacilli</taxon>
        <taxon>Lactobacillales</taxon>
        <taxon>Lactobacillaceae</taxon>
        <taxon>Companilactobacillus</taxon>
    </lineage>
</organism>
<feature type="transmembrane region" description="Helical" evidence="1">
    <location>
        <begin position="5"/>
        <end position="21"/>
    </location>
</feature>
<protein>
    <recommendedName>
        <fullName evidence="4">DUF2273 domain-containing protein</fullName>
    </recommendedName>
</protein>
<gene>
    <name evidence="2" type="ORF">CBP76_00590</name>
</gene>
<accession>A0A2N7AXT8</accession>
<feature type="transmembrane region" description="Helical" evidence="1">
    <location>
        <begin position="27"/>
        <end position="45"/>
    </location>
</feature>
<evidence type="ECO:0000256" key="1">
    <source>
        <dbReference type="SAM" id="Phobius"/>
    </source>
</evidence>
<name>A0A2N7AXT8_9LACO</name>
<reference evidence="2 3" key="1">
    <citation type="submission" date="2017-05" db="EMBL/GenBank/DDBJ databases">
        <title>Lactobacillus nurukis nov., sp. nov., isolated from nuruk.</title>
        <authorList>
            <person name="Kim S.-J."/>
        </authorList>
    </citation>
    <scope>NUCLEOTIDE SEQUENCE [LARGE SCALE GENOMIC DNA]</scope>
    <source>
        <strain evidence="2 3">SYF10-1a</strain>
    </source>
</reference>
<dbReference type="RefSeq" id="WP_102194987.1">
    <property type="nucleotide sequence ID" value="NZ_NIPR01000001.1"/>
</dbReference>
<evidence type="ECO:0000313" key="2">
    <source>
        <dbReference type="EMBL" id="PMD73876.1"/>
    </source>
</evidence>
<dbReference type="AlphaFoldDB" id="A0A2N7AXT8"/>
<keyword evidence="3" id="KW-1185">Reference proteome</keyword>
<proteinExistence type="predicted"/>
<evidence type="ECO:0008006" key="4">
    <source>
        <dbReference type="Google" id="ProtNLM"/>
    </source>
</evidence>
<comment type="caution">
    <text evidence="2">The sequence shown here is derived from an EMBL/GenBank/DDBJ whole genome shotgun (WGS) entry which is preliminary data.</text>
</comment>
<dbReference type="EMBL" id="NIPR01000001">
    <property type="protein sequence ID" value="PMD73876.1"/>
    <property type="molecule type" value="Genomic_DNA"/>
</dbReference>
<dbReference type="Proteomes" id="UP000235649">
    <property type="component" value="Unassembled WGS sequence"/>
</dbReference>
<keyword evidence="1" id="KW-0472">Membrane</keyword>
<sequence length="64" mass="7107">MRRRLLGFLVGSLLVIIWITLGFLNLILIIGAGLIGYLIAALTGSEQDKESLRSKLIKILQLKE</sequence>
<keyword evidence="1" id="KW-1133">Transmembrane helix</keyword>
<keyword evidence="1" id="KW-0812">Transmembrane</keyword>